<gene>
    <name evidence="10" type="primary">ca1_1</name>
    <name evidence="9" type="synonym">ca1_0</name>
    <name evidence="10" type="ORF">FJT64_000886</name>
    <name evidence="9" type="ORF">FJT64_014115</name>
</gene>
<evidence type="ECO:0000256" key="4">
    <source>
        <dbReference type="ARBA" id="ARBA00022833"/>
    </source>
</evidence>
<proteinExistence type="inferred from homology"/>
<keyword evidence="4" id="KW-0862">Zinc</keyword>
<comment type="similarity">
    <text evidence="1">Belongs to the alpha-carbonic anhydrase family.</text>
</comment>
<evidence type="ECO:0000256" key="7">
    <source>
        <dbReference type="SAM" id="SignalP"/>
    </source>
</evidence>
<comment type="catalytic activity">
    <reaction evidence="6">
        <text>hydrogencarbonate + H(+) = CO2 + H2O</text>
        <dbReference type="Rhea" id="RHEA:10748"/>
        <dbReference type="ChEBI" id="CHEBI:15377"/>
        <dbReference type="ChEBI" id="CHEBI:15378"/>
        <dbReference type="ChEBI" id="CHEBI:16526"/>
        <dbReference type="ChEBI" id="CHEBI:17544"/>
        <dbReference type="EC" id="4.2.1.1"/>
    </reaction>
</comment>
<evidence type="ECO:0000256" key="1">
    <source>
        <dbReference type="ARBA" id="ARBA00010718"/>
    </source>
</evidence>
<dbReference type="OrthoDB" id="429145at2759"/>
<comment type="caution">
    <text evidence="10">The sequence shown here is derived from an EMBL/GenBank/DDBJ whole genome shotgun (WGS) entry which is preliminary data.</text>
</comment>
<dbReference type="InterPro" id="IPR001148">
    <property type="entry name" value="CA_dom"/>
</dbReference>
<protein>
    <recommendedName>
        <fullName evidence="2">carbonic anhydrase</fullName>
        <ecNumber evidence="2">4.2.1.1</ecNumber>
    </recommendedName>
</protein>
<dbReference type="Pfam" id="PF00194">
    <property type="entry name" value="Carb_anhydrase"/>
    <property type="match status" value="1"/>
</dbReference>
<dbReference type="Gene3D" id="3.10.200.10">
    <property type="entry name" value="Alpha carbonic anhydrase"/>
    <property type="match status" value="1"/>
</dbReference>
<keyword evidence="11" id="KW-1185">Reference proteome</keyword>
<reference evidence="10 11" key="1">
    <citation type="submission" date="2019-07" db="EMBL/GenBank/DDBJ databases">
        <title>Draft genome assembly of a fouling barnacle, Amphibalanus amphitrite (Darwin, 1854): The first reference genome for Thecostraca.</title>
        <authorList>
            <person name="Kim W."/>
        </authorList>
    </citation>
    <scope>NUCLEOTIDE SEQUENCE [LARGE SCALE GENOMIC DNA]</scope>
    <source>
        <strain evidence="10">SNU_AA5</strain>
        <tissue evidence="10">Soma without cirri and trophi</tissue>
    </source>
</reference>
<evidence type="ECO:0000313" key="10">
    <source>
        <dbReference type="EMBL" id="KAF0293307.1"/>
    </source>
</evidence>
<dbReference type="SMART" id="SM01057">
    <property type="entry name" value="Carb_anhydrase"/>
    <property type="match status" value="1"/>
</dbReference>
<evidence type="ECO:0000256" key="6">
    <source>
        <dbReference type="ARBA" id="ARBA00048348"/>
    </source>
</evidence>
<keyword evidence="7" id="KW-0732">Signal</keyword>
<dbReference type="InterPro" id="IPR036398">
    <property type="entry name" value="CA_dom_sf"/>
</dbReference>
<dbReference type="EC" id="4.2.1.1" evidence="2"/>
<keyword evidence="5" id="KW-0456">Lyase</keyword>
<keyword evidence="3" id="KW-0479">Metal-binding</keyword>
<evidence type="ECO:0000313" key="9">
    <source>
        <dbReference type="EMBL" id="KAF0287462.1"/>
    </source>
</evidence>
<name>A0A6A4VAJ5_AMPAM</name>
<sequence>MVLAWSLVLQLLQLHADAPHELWDYKNTSIWKSYFPLCDGPLQSPINIIPGSGKPRVEKLQVDWAPGIGNSEIEGINNGRTIKIFIRPENVSRPLMTLRSHSRPLFGVYHFAELDLHWGEGQGDEGSEHSFNGKFYDAEAQLVFYNAKYGTYNEAKKYPGGLAIVAVPLTGNNNPRGLPFFPLFSIDLILEDLAMPGATINLNADITPWKAMMKTALSKFYMYYGSMTKPPCNPVVLWIVSATEFEMEWEFLLQLYAEIFSNEALTDKMIRNKRPIQPSAGRQVTTYISGV</sequence>
<dbReference type="PROSITE" id="PS51144">
    <property type="entry name" value="ALPHA_CA_2"/>
    <property type="match status" value="1"/>
</dbReference>
<evidence type="ECO:0000256" key="3">
    <source>
        <dbReference type="ARBA" id="ARBA00022723"/>
    </source>
</evidence>
<dbReference type="EMBL" id="VIIS01002189">
    <property type="protein sequence ID" value="KAF0287462.1"/>
    <property type="molecule type" value="Genomic_DNA"/>
</dbReference>
<dbReference type="GO" id="GO:0004089">
    <property type="term" value="F:carbonate dehydratase activity"/>
    <property type="evidence" value="ECO:0007669"/>
    <property type="project" value="UniProtKB-EC"/>
</dbReference>
<evidence type="ECO:0000256" key="5">
    <source>
        <dbReference type="ARBA" id="ARBA00023239"/>
    </source>
</evidence>
<dbReference type="CDD" id="cd00326">
    <property type="entry name" value="alpha_CA"/>
    <property type="match status" value="1"/>
</dbReference>
<dbReference type="GO" id="GO:0008270">
    <property type="term" value="F:zinc ion binding"/>
    <property type="evidence" value="ECO:0007669"/>
    <property type="project" value="InterPro"/>
</dbReference>
<dbReference type="PANTHER" id="PTHR18952">
    <property type="entry name" value="CARBONIC ANHYDRASE"/>
    <property type="match status" value="1"/>
</dbReference>
<dbReference type="PANTHER" id="PTHR18952:SF265">
    <property type="entry name" value="CARBONIC ANHYDRASE"/>
    <property type="match status" value="1"/>
</dbReference>
<evidence type="ECO:0000313" key="11">
    <source>
        <dbReference type="Proteomes" id="UP000440578"/>
    </source>
</evidence>
<dbReference type="AlphaFoldDB" id="A0A6A4VAJ5"/>
<dbReference type="Proteomes" id="UP000440578">
    <property type="component" value="Unassembled WGS sequence"/>
</dbReference>
<feature type="chain" id="PRO_5033875463" description="carbonic anhydrase" evidence="7">
    <location>
        <begin position="17"/>
        <end position="291"/>
    </location>
</feature>
<dbReference type="InterPro" id="IPR023561">
    <property type="entry name" value="Carbonic_anhydrase_a-class"/>
</dbReference>
<feature type="domain" description="Alpha-carbonic anhydrase" evidence="8">
    <location>
        <begin position="21"/>
        <end position="288"/>
    </location>
</feature>
<dbReference type="SUPFAM" id="SSF51069">
    <property type="entry name" value="Carbonic anhydrase"/>
    <property type="match status" value="1"/>
</dbReference>
<evidence type="ECO:0000256" key="2">
    <source>
        <dbReference type="ARBA" id="ARBA00012925"/>
    </source>
</evidence>
<evidence type="ECO:0000259" key="8">
    <source>
        <dbReference type="PROSITE" id="PS51144"/>
    </source>
</evidence>
<dbReference type="EMBL" id="VIIS01001753">
    <property type="protein sequence ID" value="KAF0293307.1"/>
    <property type="molecule type" value="Genomic_DNA"/>
</dbReference>
<accession>A0A6A4VAJ5</accession>
<organism evidence="10 11">
    <name type="scientific">Amphibalanus amphitrite</name>
    <name type="common">Striped barnacle</name>
    <name type="synonym">Balanus amphitrite</name>
    <dbReference type="NCBI Taxonomy" id="1232801"/>
    <lineage>
        <taxon>Eukaryota</taxon>
        <taxon>Metazoa</taxon>
        <taxon>Ecdysozoa</taxon>
        <taxon>Arthropoda</taxon>
        <taxon>Crustacea</taxon>
        <taxon>Multicrustacea</taxon>
        <taxon>Cirripedia</taxon>
        <taxon>Thoracica</taxon>
        <taxon>Thoracicalcarea</taxon>
        <taxon>Balanomorpha</taxon>
        <taxon>Balanoidea</taxon>
        <taxon>Balanidae</taxon>
        <taxon>Amphibalaninae</taxon>
        <taxon>Amphibalanus</taxon>
    </lineage>
</organism>
<feature type="signal peptide" evidence="7">
    <location>
        <begin position="1"/>
        <end position="16"/>
    </location>
</feature>